<accession>A0A2X3KU96</accession>
<feature type="transmembrane region" description="Helical" evidence="7">
    <location>
        <begin position="244"/>
        <end position="264"/>
    </location>
</feature>
<comment type="subcellular location">
    <subcellularLocation>
        <location evidence="1">Cell membrane</location>
        <topology evidence="1">Multi-pass membrane protein</topology>
    </subcellularLocation>
</comment>
<gene>
    <name evidence="9" type="ORF">BARAN1_0153</name>
</gene>
<feature type="coiled-coil region" evidence="6">
    <location>
        <begin position="461"/>
        <end position="495"/>
    </location>
</feature>
<reference evidence="10" key="1">
    <citation type="submission" date="2018-05" db="EMBL/GenBank/DDBJ databases">
        <authorList>
            <person name="Hao L."/>
        </authorList>
    </citation>
    <scope>NUCLEOTIDE SEQUENCE [LARGE SCALE GENOMIC DNA]</scope>
</reference>
<evidence type="ECO:0000256" key="4">
    <source>
        <dbReference type="ARBA" id="ARBA00022989"/>
    </source>
</evidence>
<feature type="transmembrane region" description="Helical" evidence="7">
    <location>
        <begin position="110"/>
        <end position="125"/>
    </location>
</feature>
<keyword evidence="10" id="KW-1185">Reference proteome</keyword>
<dbReference type="Pfam" id="PF02690">
    <property type="entry name" value="Na_Pi_cotrans"/>
    <property type="match status" value="1"/>
</dbReference>
<dbReference type="SUPFAM" id="SSF109755">
    <property type="entry name" value="PhoU-like"/>
    <property type="match status" value="1"/>
</dbReference>
<proteinExistence type="predicted"/>
<feature type="transmembrane region" description="Helical" evidence="7">
    <location>
        <begin position="178"/>
        <end position="200"/>
    </location>
</feature>
<evidence type="ECO:0000256" key="3">
    <source>
        <dbReference type="ARBA" id="ARBA00022692"/>
    </source>
</evidence>
<feature type="transmembrane region" description="Helical" evidence="7">
    <location>
        <begin position="137"/>
        <end position="158"/>
    </location>
</feature>
<evidence type="ECO:0000259" key="8">
    <source>
        <dbReference type="Pfam" id="PF01895"/>
    </source>
</evidence>
<dbReference type="InterPro" id="IPR003841">
    <property type="entry name" value="Na/Pi_transpt"/>
</dbReference>
<evidence type="ECO:0000256" key="6">
    <source>
        <dbReference type="SAM" id="Coils"/>
    </source>
</evidence>
<dbReference type="InterPro" id="IPR038078">
    <property type="entry name" value="PhoU-like_sf"/>
</dbReference>
<keyword evidence="3 7" id="KW-0812">Transmembrane</keyword>
<feature type="domain" description="PhoU" evidence="8">
    <location>
        <begin position="447"/>
        <end position="530"/>
    </location>
</feature>
<evidence type="ECO:0000313" key="9">
    <source>
        <dbReference type="EMBL" id="SQD92178.1"/>
    </source>
</evidence>
<keyword evidence="6" id="KW-0175">Coiled coil</keyword>
<dbReference type="GO" id="GO:0044341">
    <property type="term" value="P:sodium-dependent phosphate transport"/>
    <property type="evidence" value="ECO:0007669"/>
    <property type="project" value="InterPro"/>
</dbReference>
<keyword evidence="5 7" id="KW-0472">Membrane</keyword>
<organism evidence="9 10">
    <name type="scientific">Candidatus Bipolaricaulis anaerobius</name>
    <dbReference type="NCBI Taxonomy" id="2026885"/>
    <lineage>
        <taxon>Bacteria</taxon>
        <taxon>Candidatus Bipolaricaulota</taxon>
        <taxon>Candidatus Bipolaricaulia</taxon>
        <taxon>Candidatus Bipolaricaulales</taxon>
        <taxon>Candidatus Bipolaricaulaceae</taxon>
        <taxon>Candidatus Bipolaricaulis</taxon>
    </lineage>
</organism>
<evidence type="ECO:0000256" key="7">
    <source>
        <dbReference type="SAM" id="Phobius"/>
    </source>
</evidence>
<sequence>MDVATVVISAAGGLALFLYGLRVLSSALKRATGERVRTLLERLTDTPYRGVLVGIATTGVLQSSSVVMVLLIGLINAGVLSLRQGMGVMLGAEIGTSVTAQLIAFRIGDYYLPIIAIGFVLAELGRGRRGGDVGRALLGFGLLFLGMDVMSDGLRGLAESEMVVNLLSSLGTNVPLGVLIGAGVTAVIQSSSAMTALVIAMGSAGVLPLPAAIALILGANIGTTVTAQIASVGASLAARQLARAQLLVNAIGVAVFIPLVPWYAALMAQTSPLLARQIANAHTLFNVASTLAFLPLTGGLAWLAGRITHGQPPVVSTGPVHLAEAFLAAPAVALSQARHELLRMSDLTHVMIEQCRHGLLEREEAPLSEVLEIERAVDELKTAIEAYLERIPTDALSTRDERRLHVLDHATGDIERVGDQAVNIAERGRVILAKGYPLSAPARADLQTMFDKATALYREAVEALRDEDQDKAREALRLEAEVDRLEKQSKEAHFRRVDEGICQAEAGALYLEILHNLERIGDHAVNIAGDVLYAL</sequence>
<dbReference type="RefSeq" id="WP_122030431.1">
    <property type="nucleotide sequence ID" value="NZ_LS483254.1"/>
</dbReference>
<dbReference type="GO" id="GO:0005436">
    <property type="term" value="F:sodium:phosphate symporter activity"/>
    <property type="evidence" value="ECO:0007669"/>
    <property type="project" value="InterPro"/>
</dbReference>
<dbReference type="Proteomes" id="UP000249818">
    <property type="component" value="Chromosome BARAN1"/>
</dbReference>
<dbReference type="Gene3D" id="1.20.58.220">
    <property type="entry name" value="Phosphate transport system protein phou homolog 2, domain 2"/>
    <property type="match status" value="1"/>
</dbReference>
<dbReference type="Pfam" id="PF01895">
    <property type="entry name" value="PhoU"/>
    <property type="match status" value="2"/>
</dbReference>
<evidence type="ECO:0000313" key="10">
    <source>
        <dbReference type="Proteomes" id="UP000249818"/>
    </source>
</evidence>
<dbReference type="OrthoDB" id="9763003at2"/>
<evidence type="ECO:0000256" key="5">
    <source>
        <dbReference type="ARBA" id="ARBA00023136"/>
    </source>
</evidence>
<dbReference type="NCBIfam" id="TIGR00704">
    <property type="entry name" value="NaPi_cotrn_rel"/>
    <property type="match status" value="1"/>
</dbReference>
<dbReference type="AlphaFoldDB" id="A0A2X3KU96"/>
<dbReference type="InterPro" id="IPR026022">
    <property type="entry name" value="PhoU_dom"/>
</dbReference>
<feature type="transmembrane region" description="Helical" evidence="7">
    <location>
        <begin position="284"/>
        <end position="304"/>
    </location>
</feature>
<dbReference type="EMBL" id="LS483254">
    <property type="protein sequence ID" value="SQD92178.1"/>
    <property type="molecule type" value="Genomic_DNA"/>
</dbReference>
<dbReference type="KEGG" id="bana:BARAN1_0153"/>
<evidence type="ECO:0000256" key="2">
    <source>
        <dbReference type="ARBA" id="ARBA00022475"/>
    </source>
</evidence>
<dbReference type="GO" id="GO:0005886">
    <property type="term" value="C:plasma membrane"/>
    <property type="evidence" value="ECO:0007669"/>
    <property type="project" value="UniProtKB-SubCell"/>
</dbReference>
<protein>
    <submittedName>
        <fullName evidence="9">Na/Pi co-transporter, II-related protein</fullName>
    </submittedName>
</protein>
<dbReference type="PANTHER" id="PTHR10010:SF46">
    <property type="entry name" value="SODIUM-DEPENDENT PHOSPHATE TRANSPORT PROTEIN 2B"/>
    <property type="match status" value="1"/>
</dbReference>
<feature type="transmembrane region" description="Helical" evidence="7">
    <location>
        <begin position="212"/>
        <end position="238"/>
    </location>
</feature>
<feature type="domain" description="PhoU" evidence="8">
    <location>
        <begin position="341"/>
        <end position="427"/>
    </location>
</feature>
<keyword evidence="2" id="KW-1003">Cell membrane</keyword>
<dbReference type="InterPro" id="IPR004633">
    <property type="entry name" value="NaPi_cotrn-rel/YqeW-like"/>
</dbReference>
<evidence type="ECO:0000256" key="1">
    <source>
        <dbReference type="ARBA" id="ARBA00004651"/>
    </source>
</evidence>
<name>A0A2X3KU96_9BACT</name>
<dbReference type="NCBIfam" id="NF037997">
    <property type="entry name" value="Na_Pi_symport"/>
    <property type="match status" value="1"/>
</dbReference>
<keyword evidence="4 7" id="KW-1133">Transmembrane helix</keyword>
<dbReference type="PANTHER" id="PTHR10010">
    <property type="entry name" value="SOLUTE CARRIER FAMILY 34 SODIUM PHOSPHATE , MEMBER 2-RELATED"/>
    <property type="match status" value="1"/>
</dbReference>